<evidence type="ECO:0000313" key="2">
    <source>
        <dbReference type="EMBL" id="OAX84773.1"/>
    </source>
</evidence>
<organism evidence="2 3">
    <name type="scientific">Emergomyces africanus</name>
    <dbReference type="NCBI Taxonomy" id="1955775"/>
    <lineage>
        <taxon>Eukaryota</taxon>
        <taxon>Fungi</taxon>
        <taxon>Dikarya</taxon>
        <taxon>Ascomycota</taxon>
        <taxon>Pezizomycotina</taxon>
        <taxon>Eurotiomycetes</taxon>
        <taxon>Eurotiomycetidae</taxon>
        <taxon>Onygenales</taxon>
        <taxon>Ajellomycetaceae</taxon>
        <taxon>Emergomyces</taxon>
    </lineage>
</organism>
<dbReference type="InterPro" id="IPR051531">
    <property type="entry name" value="N-acetyltransferase"/>
</dbReference>
<evidence type="ECO:0000259" key="1">
    <source>
        <dbReference type="PROSITE" id="PS51186"/>
    </source>
</evidence>
<dbReference type="InterPro" id="IPR016181">
    <property type="entry name" value="Acyl_CoA_acyltransferase"/>
</dbReference>
<dbReference type="Pfam" id="PF13302">
    <property type="entry name" value="Acetyltransf_3"/>
    <property type="match status" value="1"/>
</dbReference>
<dbReference type="Gene3D" id="3.40.630.30">
    <property type="match status" value="1"/>
</dbReference>
<dbReference type="InterPro" id="IPR000182">
    <property type="entry name" value="GNAT_dom"/>
</dbReference>
<reference evidence="2 3" key="1">
    <citation type="submission" date="2015-07" db="EMBL/GenBank/DDBJ databases">
        <title>Emmonsia species relationships and genome sequence.</title>
        <authorList>
            <person name="Cuomo C.A."/>
            <person name="Schwartz I.S."/>
            <person name="Kenyon C."/>
            <person name="de Hoog G.S."/>
            <person name="Govender N.P."/>
            <person name="Botha A."/>
            <person name="Moreno L."/>
            <person name="de Vries M."/>
            <person name="Munoz J.F."/>
            <person name="Stielow J.B."/>
        </authorList>
    </citation>
    <scope>NUCLEOTIDE SEQUENCE [LARGE SCALE GENOMIC DNA]</scope>
    <source>
        <strain evidence="2 3">CBS 136260</strain>
    </source>
</reference>
<dbReference type="EMBL" id="LGUA01000050">
    <property type="protein sequence ID" value="OAX84773.1"/>
    <property type="molecule type" value="Genomic_DNA"/>
</dbReference>
<keyword evidence="3" id="KW-1185">Reference proteome</keyword>
<feature type="domain" description="N-acetyltransferase" evidence="1">
    <location>
        <begin position="41"/>
        <end position="208"/>
    </location>
</feature>
<dbReference type="CDD" id="cd04301">
    <property type="entry name" value="NAT_SF"/>
    <property type="match status" value="1"/>
</dbReference>
<dbReference type="PANTHER" id="PTHR43792:SF1">
    <property type="entry name" value="N-ACETYLTRANSFERASE DOMAIN-CONTAINING PROTEIN"/>
    <property type="match status" value="1"/>
</dbReference>
<dbReference type="PROSITE" id="PS51186">
    <property type="entry name" value="GNAT"/>
    <property type="match status" value="1"/>
</dbReference>
<accession>A0A1B7P6Z3</accession>
<dbReference type="AlphaFoldDB" id="A0A1B7P6Z3"/>
<sequence length="214" mass="23936">MSVACRNNVWGGRVVIEDIQFDIVLPFPPEATPTIISSPRLLLRAVRETDAEGLFAIRSREDAVKTLWSDTPDADISATRQWMAKKTFTAPPCAVGLSYQFVIMLADDPSGRIIGIVSINELVPVPSVGYLIHPEEWGKGYATEATSAMIKAWWSLPRRGKSVQRDKLYAICNEKNVGSFKVLLKCGFQVVQEHKMEDGAILKYFELERPECSF</sequence>
<name>A0A1B7P6Z3_9EURO</name>
<proteinExistence type="predicted"/>
<dbReference type="PANTHER" id="PTHR43792">
    <property type="entry name" value="GNAT FAMILY, PUTATIVE (AFU_ORTHOLOGUE AFUA_3G00765)-RELATED-RELATED"/>
    <property type="match status" value="1"/>
</dbReference>
<dbReference type="SUPFAM" id="SSF55729">
    <property type="entry name" value="Acyl-CoA N-acyltransferases (Nat)"/>
    <property type="match status" value="1"/>
</dbReference>
<protein>
    <recommendedName>
        <fullName evidence="1">N-acetyltransferase domain-containing protein</fullName>
    </recommendedName>
</protein>
<dbReference type="Proteomes" id="UP000091918">
    <property type="component" value="Unassembled WGS sequence"/>
</dbReference>
<comment type="caution">
    <text evidence="2">The sequence shown here is derived from an EMBL/GenBank/DDBJ whole genome shotgun (WGS) entry which is preliminary data.</text>
</comment>
<dbReference type="OrthoDB" id="4072826at2759"/>
<dbReference type="GO" id="GO:0016747">
    <property type="term" value="F:acyltransferase activity, transferring groups other than amino-acyl groups"/>
    <property type="evidence" value="ECO:0007669"/>
    <property type="project" value="InterPro"/>
</dbReference>
<evidence type="ECO:0000313" key="3">
    <source>
        <dbReference type="Proteomes" id="UP000091918"/>
    </source>
</evidence>
<gene>
    <name evidence="2" type="ORF">ACJ72_00853</name>
</gene>